<evidence type="ECO:0000313" key="3">
    <source>
        <dbReference type="Proteomes" id="UP000646827"/>
    </source>
</evidence>
<sequence>MRTNISSFSTDLTDPMDSISATSVKLSALENRIAEELEAGGAKFAEKYGRRIESLESMNYRYFQLGKPDWNPLEAALREPAATATNNSPPYTTSPNSSSNTTKNLSIEDKKNIRTAYSTLKGPKWTLKCSGKIVEDCMQLVAEQGSCEQKFNFWEIRAYSNMPEILDLPSDMEEFIKGFEGMWGTCKTTSEGDNKDRVLRALEITNRKKVGTKVDLLYSTQLFEVGAMEAGASSDRSSTKNITELGLKCPKTLKAQLVEMERTNPDQINSVKSCGFVISGLYLQFVIADCPGGHVCRVTKLPDYY</sequence>
<name>A0A8H7S3G1_9FUNG</name>
<keyword evidence="3" id="KW-1185">Reference proteome</keyword>
<reference evidence="2 3" key="1">
    <citation type="submission" date="2020-12" db="EMBL/GenBank/DDBJ databases">
        <title>Metabolic potential, ecology and presence of endohyphal bacteria is reflected in genomic diversity of Mucoromycotina.</title>
        <authorList>
            <person name="Muszewska A."/>
            <person name="Okrasinska A."/>
            <person name="Steczkiewicz K."/>
            <person name="Drgas O."/>
            <person name="Orlowska M."/>
            <person name="Perlinska-Lenart U."/>
            <person name="Aleksandrzak-Piekarczyk T."/>
            <person name="Szatraj K."/>
            <person name="Zielenkiewicz U."/>
            <person name="Pilsyk S."/>
            <person name="Malc E."/>
            <person name="Mieczkowski P."/>
            <person name="Kruszewska J.S."/>
            <person name="Biernat P."/>
            <person name="Pawlowska J."/>
        </authorList>
    </citation>
    <scope>NUCLEOTIDE SEQUENCE [LARGE SCALE GENOMIC DNA]</scope>
    <source>
        <strain evidence="2 3">CBS 142.35</strain>
    </source>
</reference>
<accession>A0A8H7S3G1</accession>
<feature type="region of interest" description="Disordered" evidence="1">
    <location>
        <begin position="81"/>
        <end position="105"/>
    </location>
</feature>
<dbReference type="AlphaFoldDB" id="A0A8H7S3G1"/>
<dbReference type="OrthoDB" id="10575428at2759"/>
<evidence type="ECO:0000256" key="1">
    <source>
        <dbReference type="SAM" id="MobiDB-lite"/>
    </source>
</evidence>
<comment type="caution">
    <text evidence="2">The sequence shown here is derived from an EMBL/GenBank/DDBJ whole genome shotgun (WGS) entry which is preliminary data.</text>
</comment>
<gene>
    <name evidence="2" type="ORF">INT45_004492</name>
</gene>
<dbReference type="EMBL" id="JAEPRB010000128">
    <property type="protein sequence ID" value="KAG2220831.1"/>
    <property type="molecule type" value="Genomic_DNA"/>
</dbReference>
<organism evidence="2 3">
    <name type="scientific">Circinella minor</name>
    <dbReference type="NCBI Taxonomy" id="1195481"/>
    <lineage>
        <taxon>Eukaryota</taxon>
        <taxon>Fungi</taxon>
        <taxon>Fungi incertae sedis</taxon>
        <taxon>Mucoromycota</taxon>
        <taxon>Mucoromycotina</taxon>
        <taxon>Mucoromycetes</taxon>
        <taxon>Mucorales</taxon>
        <taxon>Lichtheimiaceae</taxon>
        <taxon>Circinella</taxon>
    </lineage>
</organism>
<protein>
    <submittedName>
        <fullName evidence="2">Uncharacterized protein</fullName>
    </submittedName>
</protein>
<proteinExistence type="predicted"/>
<dbReference type="Proteomes" id="UP000646827">
    <property type="component" value="Unassembled WGS sequence"/>
</dbReference>
<evidence type="ECO:0000313" key="2">
    <source>
        <dbReference type="EMBL" id="KAG2220831.1"/>
    </source>
</evidence>
<feature type="compositionally biased region" description="Low complexity" evidence="1">
    <location>
        <begin position="81"/>
        <end position="102"/>
    </location>
</feature>